<dbReference type="InterPro" id="IPR053135">
    <property type="entry name" value="AKR2_Oxidoreductase"/>
</dbReference>
<reference evidence="2 3" key="1">
    <citation type="journal article" date="2015" name="Sci. Rep.">
        <title>Genome of the facultative scuticociliatosis pathogen Pseudocohnilembus persalinus provides insight into its virulence through horizontal gene transfer.</title>
        <authorList>
            <person name="Xiong J."/>
            <person name="Wang G."/>
            <person name="Cheng J."/>
            <person name="Tian M."/>
            <person name="Pan X."/>
            <person name="Warren A."/>
            <person name="Jiang C."/>
            <person name="Yuan D."/>
            <person name="Miao W."/>
        </authorList>
    </citation>
    <scope>NUCLEOTIDE SEQUENCE [LARGE SCALE GENOMIC DNA]</scope>
    <source>
        <strain evidence="2">36N120E</strain>
    </source>
</reference>
<organism evidence="2 3">
    <name type="scientific">Pseudocohnilembus persalinus</name>
    <name type="common">Ciliate</name>
    <dbReference type="NCBI Taxonomy" id="266149"/>
    <lineage>
        <taxon>Eukaryota</taxon>
        <taxon>Sar</taxon>
        <taxon>Alveolata</taxon>
        <taxon>Ciliophora</taxon>
        <taxon>Intramacronucleata</taxon>
        <taxon>Oligohymenophorea</taxon>
        <taxon>Scuticociliatia</taxon>
        <taxon>Philasterida</taxon>
        <taxon>Pseudocohnilembidae</taxon>
        <taxon>Pseudocohnilembus</taxon>
    </lineage>
</organism>
<proteinExistence type="predicted"/>
<dbReference type="Gene3D" id="3.20.20.100">
    <property type="entry name" value="NADP-dependent oxidoreductase domain"/>
    <property type="match status" value="1"/>
</dbReference>
<protein>
    <submittedName>
        <fullName evidence="2">NADP-dependent oxidoreductase domain</fullName>
    </submittedName>
</protein>
<dbReference type="InterPro" id="IPR036812">
    <property type="entry name" value="NAD(P)_OxRdtase_dom_sf"/>
</dbReference>
<keyword evidence="3" id="KW-1185">Reference proteome</keyword>
<dbReference type="AlphaFoldDB" id="A0A0V0R864"/>
<dbReference type="Pfam" id="PF00248">
    <property type="entry name" value="Aldo_ket_red"/>
    <property type="match status" value="1"/>
</dbReference>
<name>A0A0V0R864_PSEPJ</name>
<dbReference type="OMA" id="AIQLPFN"/>
<dbReference type="PANTHER" id="PTHR43312:SF1">
    <property type="entry name" value="NADP-DEPENDENT OXIDOREDUCTASE DOMAIN-CONTAINING PROTEIN"/>
    <property type="match status" value="1"/>
</dbReference>
<sequence>MKNQIKIINKAIKLNSFNSQNFCAKNYQQKQKQEELKHTHDITDDFYESYRKEIFQSLYKSGLNNENKIKGFATKEGTLKYSQRKSDLVDPLHFNTPMREDLKLSSVGIGTYTGAPEQVDDLKMFNAICDSVLTGGVNVIDTAINYRYMKSERSVGAAVRHLVENLEYGRDELFIASKGGYIIDDADNGIPGSVQLEQLIKEAGVPKEEIITDLHSMHPKFLDYMIQKSLNNIGVETLDLYYLHNSAEQQMSLIGEEKYYDKLKKSFEFLQEQIDIKKTIKAYGMATWLCFRSPKSEEKIHTSLHKVTEIAKQIGGQNHGFKYIQVPINVMMPEAFCEKWQETSEDPSSETYEPEVFLLRAARQNQVNVISSSPLMQGAMLNVPLPSDVFKCKNLGAKHLQFMRSIPSPALISTLIGQKTNRHTKMNLEVIQYPPLEVEEFWEFMTPKERQQFPEETIDLD</sequence>
<evidence type="ECO:0000313" key="3">
    <source>
        <dbReference type="Proteomes" id="UP000054937"/>
    </source>
</evidence>
<feature type="domain" description="NADP-dependent oxidoreductase" evidence="1">
    <location>
        <begin position="108"/>
        <end position="250"/>
    </location>
</feature>
<dbReference type="SUPFAM" id="SSF51430">
    <property type="entry name" value="NAD(P)-linked oxidoreductase"/>
    <property type="match status" value="1"/>
</dbReference>
<dbReference type="Proteomes" id="UP000054937">
    <property type="component" value="Unassembled WGS sequence"/>
</dbReference>
<dbReference type="PANTHER" id="PTHR43312">
    <property type="entry name" value="D-THREO-ALDOSE 1-DEHYDROGENASE"/>
    <property type="match status" value="1"/>
</dbReference>
<dbReference type="EMBL" id="LDAU01000026">
    <property type="protein sequence ID" value="KRX10506.1"/>
    <property type="molecule type" value="Genomic_DNA"/>
</dbReference>
<evidence type="ECO:0000259" key="1">
    <source>
        <dbReference type="Pfam" id="PF00248"/>
    </source>
</evidence>
<accession>A0A0V0R864</accession>
<evidence type="ECO:0000313" key="2">
    <source>
        <dbReference type="EMBL" id="KRX10506.1"/>
    </source>
</evidence>
<dbReference type="InterPro" id="IPR023210">
    <property type="entry name" value="NADP_OxRdtase_dom"/>
</dbReference>
<dbReference type="InParanoid" id="A0A0V0R864"/>
<comment type="caution">
    <text evidence="2">The sequence shown here is derived from an EMBL/GenBank/DDBJ whole genome shotgun (WGS) entry which is preliminary data.</text>
</comment>
<dbReference type="CDD" id="cd19099">
    <property type="entry name" value="AKR_unchar"/>
    <property type="match status" value="1"/>
</dbReference>
<dbReference type="OrthoDB" id="48988at2759"/>
<gene>
    <name evidence="2" type="ORF">PPERSA_01518</name>
</gene>